<evidence type="ECO:0000259" key="8">
    <source>
        <dbReference type="PROSITE" id="PS50112"/>
    </source>
</evidence>
<dbReference type="InterPro" id="IPR000014">
    <property type="entry name" value="PAS"/>
</dbReference>
<dbReference type="Pfam" id="PF00158">
    <property type="entry name" value="Sigma54_activat"/>
    <property type="match status" value="1"/>
</dbReference>
<dbReference type="InterPro" id="IPR002078">
    <property type="entry name" value="Sigma_54_int"/>
</dbReference>
<evidence type="ECO:0000256" key="6">
    <source>
        <dbReference type="ARBA" id="ARBA00023163"/>
    </source>
</evidence>
<comment type="caution">
    <text evidence="9">The sequence shown here is derived from an EMBL/GenBank/DDBJ whole genome shotgun (WGS) entry which is preliminary data.</text>
</comment>
<dbReference type="InterPro" id="IPR029016">
    <property type="entry name" value="GAF-like_dom_sf"/>
</dbReference>
<dbReference type="SUPFAM" id="SSF46689">
    <property type="entry name" value="Homeodomain-like"/>
    <property type="match status" value="1"/>
</dbReference>
<dbReference type="InterPro" id="IPR027417">
    <property type="entry name" value="P-loop_NTPase"/>
</dbReference>
<dbReference type="GO" id="GO:0043565">
    <property type="term" value="F:sequence-specific DNA binding"/>
    <property type="evidence" value="ECO:0007669"/>
    <property type="project" value="InterPro"/>
</dbReference>
<evidence type="ECO:0000256" key="2">
    <source>
        <dbReference type="ARBA" id="ARBA00022840"/>
    </source>
</evidence>
<dbReference type="GO" id="GO:0006355">
    <property type="term" value="P:regulation of DNA-templated transcription"/>
    <property type="evidence" value="ECO:0007669"/>
    <property type="project" value="InterPro"/>
</dbReference>
<dbReference type="Gene3D" id="1.10.8.60">
    <property type="match status" value="1"/>
</dbReference>
<dbReference type="FunFam" id="3.40.50.300:FF:000006">
    <property type="entry name" value="DNA-binding transcriptional regulator NtrC"/>
    <property type="match status" value="1"/>
</dbReference>
<protein>
    <submittedName>
        <fullName evidence="9">PAS domain S-box-containing protein</fullName>
    </submittedName>
</protein>
<dbReference type="PANTHER" id="PTHR32071:SF117">
    <property type="entry name" value="PTS-DEPENDENT DIHYDROXYACETONE KINASE OPERON REGULATORY PROTEIN-RELATED"/>
    <property type="match status" value="1"/>
</dbReference>
<dbReference type="Pfam" id="PF25601">
    <property type="entry name" value="AAA_lid_14"/>
    <property type="match status" value="1"/>
</dbReference>
<keyword evidence="6" id="KW-0804">Transcription</keyword>
<keyword evidence="3" id="KW-0805">Transcription regulation</keyword>
<dbReference type="InterPro" id="IPR009057">
    <property type="entry name" value="Homeodomain-like_sf"/>
</dbReference>
<dbReference type="Pfam" id="PF13188">
    <property type="entry name" value="PAS_8"/>
    <property type="match status" value="1"/>
</dbReference>
<reference evidence="9 10" key="1">
    <citation type="submission" date="2019-03" db="EMBL/GenBank/DDBJ databases">
        <title>Genomic Encyclopedia of Type Strains, Phase IV (KMG-IV): sequencing the most valuable type-strain genomes for metagenomic binning, comparative biology and taxonomic classification.</title>
        <authorList>
            <person name="Goeker M."/>
        </authorList>
    </citation>
    <scope>NUCLEOTIDE SEQUENCE [LARGE SCALE GENOMIC DNA]</scope>
    <source>
        <strain evidence="9 10">DSM 25287</strain>
    </source>
</reference>
<dbReference type="Proteomes" id="UP000295765">
    <property type="component" value="Unassembled WGS sequence"/>
</dbReference>
<feature type="domain" description="Sigma-54 factor interaction" evidence="7">
    <location>
        <begin position="331"/>
        <end position="560"/>
    </location>
</feature>
<accession>A0A4R2L4A8</accession>
<feature type="domain" description="PAS" evidence="8">
    <location>
        <begin position="187"/>
        <end position="241"/>
    </location>
</feature>
<dbReference type="PROSITE" id="PS00676">
    <property type="entry name" value="SIGMA54_INTERACT_2"/>
    <property type="match status" value="1"/>
</dbReference>
<dbReference type="CDD" id="cd00130">
    <property type="entry name" value="PAS"/>
    <property type="match status" value="1"/>
</dbReference>
<dbReference type="PANTHER" id="PTHR32071">
    <property type="entry name" value="TRANSCRIPTIONAL REGULATORY PROTEIN"/>
    <property type="match status" value="1"/>
</dbReference>
<dbReference type="InterPro" id="IPR025944">
    <property type="entry name" value="Sigma_54_int_dom_CS"/>
</dbReference>
<evidence type="ECO:0000256" key="5">
    <source>
        <dbReference type="ARBA" id="ARBA00023159"/>
    </source>
</evidence>
<evidence type="ECO:0000313" key="9">
    <source>
        <dbReference type="EMBL" id="TCO80572.1"/>
    </source>
</evidence>
<dbReference type="SUPFAM" id="SSF55781">
    <property type="entry name" value="GAF domain-like"/>
    <property type="match status" value="1"/>
</dbReference>
<dbReference type="OrthoDB" id="9804019at2"/>
<dbReference type="SUPFAM" id="SSF55785">
    <property type="entry name" value="PYP-like sensor domain (PAS domain)"/>
    <property type="match status" value="1"/>
</dbReference>
<keyword evidence="1" id="KW-0547">Nucleotide-binding</keyword>
<dbReference type="PROSITE" id="PS00675">
    <property type="entry name" value="SIGMA54_INTERACT_1"/>
    <property type="match status" value="1"/>
</dbReference>
<keyword evidence="4" id="KW-0238">DNA-binding</keyword>
<dbReference type="SMART" id="SM00091">
    <property type="entry name" value="PAS"/>
    <property type="match status" value="1"/>
</dbReference>
<dbReference type="InterPro" id="IPR058031">
    <property type="entry name" value="AAA_lid_NorR"/>
</dbReference>
<dbReference type="InterPro" id="IPR025662">
    <property type="entry name" value="Sigma_54_int_dom_ATP-bd_1"/>
</dbReference>
<dbReference type="EMBL" id="SLWY01000013">
    <property type="protein sequence ID" value="TCO80572.1"/>
    <property type="molecule type" value="Genomic_DNA"/>
</dbReference>
<dbReference type="Gene3D" id="3.30.450.20">
    <property type="entry name" value="PAS domain"/>
    <property type="match status" value="1"/>
</dbReference>
<keyword evidence="10" id="KW-1185">Reference proteome</keyword>
<dbReference type="InterPro" id="IPR003593">
    <property type="entry name" value="AAA+_ATPase"/>
</dbReference>
<keyword evidence="2" id="KW-0067">ATP-binding</keyword>
<dbReference type="SUPFAM" id="SSF52540">
    <property type="entry name" value="P-loop containing nucleoside triphosphate hydrolases"/>
    <property type="match status" value="1"/>
</dbReference>
<dbReference type="Gene3D" id="3.40.50.300">
    <property type="entry name" value="P-loop containing nucleotide triphosphate hydrolases"/>
    <property type="match status" value="1"/>
</dbReference>
<evidence type="ECO:0000256" key="1">
    <source>
        <dbReference type="ARBA" id="ARBA00022741"/>
    </source>
</evidence>
<dbReference type="InterPro" id="IPR035965">
    <property type="entry name" value="PAS-like_dom_sf"/>
</dbReference>
<dbReference type="SMART" id="SM00382">
    <property type="entry name" value="AAA"/>
    <property type="match status" value="1"/>
</dbReference>
<proteinExistence type="predicted"/>
<dbReference type="InterPro" id="IPR002197">
    <property type="entry name" value="HTH_Fis"/>
</dbReference>
<dbReference type="AlphaFoldDB" id="A0A4R2L4A8"/>
<dbReference type="InterPro" id="IPR025943">
    <property type="entry name" value="Sigma_54_int_dom_ATP-bd_2"/>
</dbReference>
<evidence type="ECO:0000256" key="3">
    <source>
        <dbReference type="ARBA" id="ARBA00023015"/>
    </source>
</evidence>
<dbReference type="SMART" id="SM00065">
    <property type="entry name" value="GAF"/>
    <property type="match status" value="1"/>
</dbReference>
<dbReference type="Gene3D" id="1.10.10.60">
    <property type="entry name" value="Homeodomain-like"/>
    <property type="match status" value="1"/>
</dbReference>
<sequence length="659" mass="71050">MPLAYAAPHTQRRGAVTVTTHLDELDTGLRALVEGTASVTGEAFFRSLVRGVATALAVRWAFVAEFAGVRTRVRMLANWDHDHFAPEEEFDLSGTPCEAVLCGEPRHYPQGVAALFPRNTDLAVMGAESYLAIPLRNAAGDVLGHLAVLDERAMPAAPRELALFQVFAARAAAELERVHTERALREREARLAAILGSALDAVVCIDGARRVTFVNPAAERVLGCCAADVVGTPLERFLAPSFRALLDHHLAAPAAARPSLWVPQGIEAVRADGSAFPAEATLSCTRVDGCELTTLILRDLNDRHQAEAALARLRQEKAYLQAQVVGEAHEIVGASAAIRELRTQLDKVAATDATVLLLGETGTGKELLARYTHRQSPRRERMLVKMNCAALPSELIESELFGHEKGAFSGAIATRKGRFELADGGTLFLDEVGELSLPAQAKLLRVLQEREFERVGGTRPIHVDVRVVAATNRDLAQMVEQGQFRADLYYRLNVFPLQVPPLRARHDDIPALVAHVLGGLQRRLGKPLHGVTARALAALLAYPWPGNIRELQNVVERAAILATDALIDEADLGLAPVRPTFAVPPLPAAAPLPAVTAGETPPGADAASLEAVERRHIEATLERCGGVIEGPKGAAAALEMHPSTLRSRLQKLGIRARRR</sequence>
<name>A0A4R2L4A8_9GAMM</name>
<dbReference type="Gene3D" id="3.30.450.40">
    <property type="match status" value="1"/>
</dbReference>
<dbReference type="InterPro" id="IPR003018">
    <property type="entry name" value="GAF"/>
</dbReference>
<dbReference type="Pfam" id="PF02954">
    <property type="entry name" value="HTH_8"/>
    <property type="match status" value="1"/>
</dbReference>
<organism evidence="9 10">
    <name type="scientific">Plasticicumulans lactativorans</name>
    <dbReference type="NCBI Taxonomy" id="1133106"/>
    <lineage>
        <taxon>Bacteria</taxon>
        <taxon>Pseudomonadati</taxon>
        <taxon>Pseudomonadota</taxon>
        <taxon>Gammaproteobacteria</taxon>
        <taxon>Candidatus Competibacteraceae</taxon>
        <taxon>Plasticicumulans</taxon>
    </lineage>
</organism>
<dbReference type="CDD" id="cd00009">
    <property type="entry name" value="AAA"/>
    <property type="match status" value="1"/>
</dbReference>
<evidence type="ECO:0000259" key="7">
    <source>
        <dbReference type="PROSITE" id="PS50045"/>
    </source>
</evidence>
<keyword evidence="5" id="KW-0010">Activator</keyword>
<dbReference type="PROSITE" id="PS50112">
    <property type="entry name" value="PAS"/>
    <property type="match status" value="1"/>
</dbReference>
<dbReference type="GO" id="GO:0005524">
    <property type="term" value="F:ATP binding"/>
    <property type="evidence" value="ECO:0007669"/>
    <property type="project" value="UniProtKB-KW"/>
</dbReference>
<evidence type="ECO:0000313" key="10">
    <source>
        <dbReference type="Proteomes" id="UP000295765"/>
    </source>
</evidence>
<gene>
    <name evidence="9" type="ORF">EV699_11350</name>
</gene>
<dbReference type="Pfam" id="PF01590">
    <property type="entry name" value="GAF"/>
    <property type="match status" value="1"/>
</dbReference>
<evidence type="ECO:0000256" key="4">
    <source>
        <dbReference type="ARBA" id="ARBA00023125"/>
    </source>
</evidence>
<dbReference type="NCBIfam" id="TIGR00229">
    <property type="entry name" value="sensory_box"/>
    <property type="match status" value="1"/>
</dbReference>
<dbReference type="PROSITE" id="PS50045">
    <property type="entry name" value="SIGMA54_INTERACT_4"/>
    <property type="match status" value="1"/>
</dbReference>
<dbReference type="PROSITE" id="PS00688">
    <property type="entry name" value="SIGMA54_INTERACT_3"/>
    <property type="match status" value="1"/>
</dbReference>